<proteinExistence type="predicted"/>
<organism evidence="1 2">
    <name type="scientific">Shewanella surugensis</name>
    <dbReference type="NCBI Taxonomy" id="212020"/>
    <lineage>
        <taxon>Bacteria</taxon>
        <taxon>Pseudomonadati</taxon>
        <taxon>Pseudomonadota</taxon>
        <taxon>Gammaproteobacteria</taxon>
        <taxon>Alteromonadales</taxon>
        <taxon>Shewanellaceae</taxon>
        <taxon>Shewanella</taxon>
    </lineage>
</organism>
<evidence type="ECO:0000313" key="1">
    <source>
        <dbReference type="EMBL" id="MCL1123637.1"/>
    </source>
</evidence>
<accession>A0ABT0L7H9</accession>
<protein>
    <submittedName>
        <fullName evidence="1">Uncharacterized protein</fullName>
    </submittedName>
</protein>
<reference evidence="1 2" key="1">
    <citation type="submission" date="2022-01" db="EMBL/GenBank/DDBJ databases">
        <title>Whole genome-based taxonomy of the Shewanellaceae.</title>
        <authorList>
            <person name="Martin-Rodriguez A.J."/>
        </authorList>
    </citation>
    <scope>NUCLEOTIDE SEQUENCE [LARGE SCALE GENOMIC DNA]</scope>
    <source>
        <strain evidence="1 2">DSM 17177</strain>
    </source>
</reference>
<dbReference type="RefSeq" id="WP_248938923.1">
    <property type="nucleotide sequence ID" value="NZ_JAKIKS010000009.1"/>
</dbReference>
<evidence type="ECO:0000313" key="2">
    <source>
        <dbReference type="Proteomes" id="UP001203423"/>
    </source>
</evidence>
<comment type="caution">
    <text evidence="1">The sequence shown here is derived from an EMBL/GenBank/DDBJ whole genome shotgun (WGS) entry which is preliminary data.</text>
</comment>
<sequence length="57" mass="6627">MNKLTDDIYTIYASLDVIEQGYIELSEAERYQSIRNKWLMLSESSVLKSDKGLQDPQ</sequence>
<keyword evidence="2" id="KW-1185">Reference proteome</keyword>
<dbReference type="EMBL" id="JAKIKS010000009">
    <property type="protein sequence ID" value="MCL1123637.1"/>
    <property type="molecule type" value="Genomic_DNA"/>
</dbReference>
<dbReference type="Proteomes" id="UP001203423">
    <property type="component" value="Unassembled WGS sequence"/>
</dbReference>
<gene>
    <name evidence="1" type="ORF">L2764_03845</name>
</gene>
<name>A0ABT0L7H9_9GAMM</name>